<dbReference type="HOGENOM" id="CLU_3207522_0_0_1"/>
<dbReference type="InParanoid" id="G2XYT1"/>
<evidence type="ECO:0000313" key="2">
    <source>
        <dbReference type="Proteomes" id="UP000008177"/>
    </source>
</evidence>
<gene>
    <name evidence="1" type="ORF">BofuT4_uP046360.1</name>
</gene>
<name>G2XYT1_BOTF4</name>
<proteinExistence type="predicted"/>
<dbReference type="AlphaFoldDB" id="G2XYT1"/>
<sequence length="45" mass="5054">MPWIPSLRRSKVDQMLGAETSVRGLSQERIITGTVKMKQIIAPMV</sequence>
<organism evidence="1 2">
    <name type="scientific">Botryotinia fuckeliana (strain T4)</name>
    <name type="common">Noble rot fungus</name>
    <name type="synonym">Botrytis cinerea</name>
    <dbReference type="NCBI Taxonomy" id="999810"/>
    <lineage>
        <taxon>Eukaryota</taxon>
        <taxon>Fungi</taxon>
        <taxon>Dikarya</taxon>
        <taxon>Ascomycota</taxon>
        <taxon>Pezizomycotina</taxon>
        <taxon>Leotiomycetes</taxon>
        <taxon>Helotiales</taxon>
        <taxon>Sclerotiniaceae</taxon>
        <taxon>Botrytis</taxon>
    </lineage>
</organism>
<accession>G2XYT1</accession>
<reference evidence="2" key="1">
    <citation type="journal article" date="2011" name="PLoS Genet.">
        <title>Genomic analysis of the necrotrophic fungal pathogens Sclerotinia sclerotiorum and Botrytis cinerea.</title>
        <authorList>
            <person name="Amselem J."/>
            <person name="Cuomo C.A."/>
            <person name="van Kan J.A."/>
            <person name="Viaud M."/>
            <person name="Benito E.P."/>
            <person name="Couloux A."/>
            <person name="Coutinho P.M."/>
            <person name="de Vries R.P."/>
            <person name="Dyer P.S."/>
            <person name="Fillinger S."/>
            <person name="Fournier E."/>
            <person name="Gout L."/>
            <person name="Hahn M."/>
            <person name="Kohn L."/>
            <person name="Lapalu N."/>
            <person name="Plummer K.M."/>
            <person name="Pradier J.M."/>
            <person name="Quevillon E."/>
            <person name="Sharon A."/>
            <person name="Simon A."/>
            <person name="ten Have A."/>
            <person name="Tudzynski B."/>
            <person name="Tudzynski P."/>
            <person name="Wincker P."/>
            <person name="Andrew M."/>
            <person name="Anthouard V."/>
            <person name="Beever R.E."/>
            <person name="Beffa R."/>
            <person name="Benoit I."/>
            <person name="Bouzid O."/>
            <person name="Brault B."/>
            <person name="Chen Z."/>
            <person name="Choquer M."/>
            <person name="Collemare J."/>
            <person name="Cotton P."/>
            <person name="Danchin E.G."/>
            <person name="Da Silva C."/>
            <person name="Gautier A."/>
            <person name="Giraud C."/>
            <person name="Giraud T."/>
            <person name="Gonzalez C."/>
            <person name="Grossetete S."/>
            <person name="Guldener U."/>
            <person name="Henrissat B."/>
            <person name="Howlett B.J."/>
            <person name="Kodira C."/>
            <person name="Kretschmer M."/>
            <person name="Lappartient A."/>
            <person name="Leroch M."/>
            <person name="Levis C."/>
            <person name="Mauceli E."/>
            <person name="Neuveglise C."/>
            <person name="Oeser B."/>
            <person name="Pearson M."/>
            <person name="Poulain J."/>
            <person name="Poussereau N."/>
            <person name="Quesneville H."/>
            <person name="Rascle C."/>
            <person name="Schumacher J."/>
            <person name="Segurens B."/>
            <person name="Sexton A."/>
            <person name="Silva E."/>
            <person name="Sirven C."/>
            <person name="Soanes D.M."/>
            <person name="Talbot N.J."/>
            <person name="Templeton M."/>
            <person name="Yandava C."/>
            <person name="Yarden O."/>
            <person name="Zeng Q."/>
            <person name="Rollins J.A."/>
            <person name="Lebrun M.H."/>
            <person name="Dickman M."/>
        </authorList>
    </citation>
    <scope>NUCLEOTIDE SEQUENCE [LARGE SCALE GENOMIC DNA]</scope>
    <source>
        <strain evidence="2">T4</strain>
    </source>
</reference>
<dbReference type="Proteomes" id="UP000008177">
    <property type="component" value="Unplaced contigs"/>
</dbReference>
<dbReference type="EMBL" id="FQ790278">
    <property type="protein sequence ID" value="CCD45618.1"/>
    <property type="molecule type" value="Genomic_DNA"/>
</dbReference>
<evidence type="ECO:0000313" key="1">
    <source>
        <dbReference type="EMBL" id="CCD45618.1"/>
    </source>
</evidence>
<protein>
    <submittedName>
        <fullName evidence="1">Uncharacterized protein</fullName>
    </submittedName>
</protein>